<keyword evidence="3" id="KW-1185">Reference proteome</keyword>
<feature type="region of interest" description="Disordered" evidence="1">
    <location>
        <begin position="124"/>
        <end position="149"/>
    </location>
</feature>
<protein>
    <submittedName>
        <fullName evidence="2">Uncharacterized protein</fullName>
    </submittedName>
</protein>
<feature type="region of interest" description="Disordered" evidence="1">
    <location>
        <begin position="52"/>
        <end position="110"/>
    </location>
</feature>
<feature type="compositionally biased region" description="Low complexity" evidence="1">
    <location>
        <begin position="76"/>
        <end position="95"/>
    </location>
</feature>
<dbReference type="RefSeq" id="XP_006958630.1">
    <property type="nucleotide sequence ID" value="XM_006958568.1"/>
</dbReference>
<dbReference type="GeneID" id="18473989"/>
<name>I4YBD5_WALMC</name>
<evidence type="ECO:0000256" key="1">
    <source>
        <dbReference type="SAM" id="MobiDB-lite"/>
    </source>
</evidence>
<feature type="compositionally biased region" description="Pro residues" evidence="1">
    <location>
        <begin position="60"/>
        <end position="74"/>
    </location>
</feature>
<reference evidence="2 3" key="1">
    <citation type="journal article" date="2012" name="Fungal Genet. Biol.">
        <title>The genome of the xerotolerant mold Wallemia sebi reveals adaptations to osmotic stress and suggests cryptic sexual reproduction.</title>
        <authorList>
            <person name="Padamsee M."/>
            <person name="Kumar T.K.A."/>
            <person name="Riley R."/>
            <person name="Binder M."/>
            <person name="Boyd A."/>
            <person name="Calvo A.M."/>
            <person name="Furukawa K."/>
            <person name="Hesse C."/>
            <person name="Hohmann S."/>
            <person name="James T.Y."/>
            <person name="LaButti K."/>
            <person name="Lapidus A."/>
            <person name="Lindquist E."/>
            <person name="Lucas S."/>
            <person name="Miller K."/>
            <person name="Shantappa S."/>
            <person name="Grigoriev I.V."/>
            <person name="Hibbett D.S."/>
            <person name="McLaughlin D.J."/>
            <person name="Spatafora J.W."/>
            <person name="Aime M.C."/>
        </authorList>
    </citation>
    <scope>NUCLEOTIDE SEQUENCE [LARGE SCALE GENOMIC DNA]</scope>
    <source>
        <strain evidence="3">ATCC MYA-4683 / CBS 633.66</strain>
    </source>
</reference>
<proteinExistence type="predicted"/>
<gene>
    <name evidence="2" type="ORF">WALSEDRAFT_60501</name>
</gene>
<dbReference type="OMA" id="EITIAHA"/>
<evidence type="ECO:0000313" key="2">
    <source>
        <dbReference type="EMBL" id="EIM21277.1"/>
    </source>
</evidence>
<dbReference type="KEGG" id="wse:WALSEDRAFT_60501"/>
<dbReference type="AlphaFoldDB" id="I4YBD5"/>
<dbReference type="EMBL" id="JH668233">
    <property type="protein sequence ID" value="EIM21277.1"/>
    <property type="molecule type" value="Genomic_DNA"/>
</dbReference>
<organism evidence="2 3">
    <name type="scientific">Wallemia mellicola (strain ATCC MYA-4683 / CBS 633.66)</name>
    <name type="common">Wallemia sebi (CBS 633.66)</name>
    <dbReference type="NCBI Taxonomy" id="671144"/>
    <lineage>
        <taxon>Eukaryota</taxon>
        <taxon>Fungi</taxon>
        <taxon>Dikarya</taxon>
        <taxon>Basidiomycota</taxon>
        <taxon>Wallemiomycotina</taxon>
        <taxon>Wallemiomycetes</taxon>
        <taxon>Wallemiales</taxon>
        <taxon>Wallemiaceae</taxon>
        <taxon>Wallemia</taxon>
    </lineage>
</organism>
<accession>I4YBD5</accession>
<dbReference type="HOGENOM" id="CLU_1636732_0_0_1"/>
<evidence type="ECO:0000313" key="3">
    <source>
        <dbReference type="Proteomes" id="UP000005242"/>
    </source>
</evidence>
<dbReference type="OrthoDB" id="3365394at2759"/>
<sequence length="162" mass="17886">MDEITIADAFSNRLSIDVERSLIHQDILTPPTSSTSTNFSVNSRTSDILQRMRASRVIPPQKPAPRMPLPPVPSHPYANPSSNYASSLSSSQASLDRPSHKLGAPSTSSAQSLVLLPNFDEWSVKSSNMSTHDGRESRQSTSKLSKRKSKAFSLKIRNFFKE</sequence>
<dbReference type="Proteomes" id="UP000005242">
    <property type="component" value="Unassembled WGS sequence"/>
</dbReference>
<dbReference type="InParanoid" id="I4YBD5"/>